<name>A0ABP0GTK7_CLALP</name>
<reference evidence="3 4" key="1">
    <citation type="submission" date="2024-02" db="EMBL/GenBank/DDBJ databases">
        <authorList>
            <person name="Daric V."/>
            <person name="Darras S."/>
        </authorList>
    </citation>
    <scope>NUCLEOTIDE SEQUENCE [LARGE SCALE GENOMIC DNA]</scope>
</reference>
<comment type="caution">
    <text evidence="3">The sequence shown here is derived from an EMBL/GenBank/DDBJ whole genome shotgun (WGS) entry which is preliminary data.</text>
</comment>
<feature type="coiled-coil region" evidence="1">
    <location>
        <begin position="100"/>
        <end position="141"/>
    </location>
</feature>
<dbReference type="Proteomes" id="UP001642483">
    <property type="component" value="Unassembled WGS sequence"/>
</dbReference>
<keyword evidence="4" id="KW-1185">Reference proteome</keyword>
<accession>A0ABP0GTK7</accession>
<organism evidence="3 4">
    <name type="scientific">Clavelina lepadiformis</name>
    <name type="common">Light-bulb sea squirt</name>
    <name type="synonym">Ascidia lepadiformis</name>
    <dbReference type="NCBI Taxonomy" id="159417"/>
    <lineage>
        <taxon>Eukaryota</taxon>
        <taxon>Metazoa</taxon>
        <taxon>Chordata</taxon>
        <taxon>Tunicata</taxon>
        <taxon>Ascidiacea</taxon>
        <taxon>Aplousobranchia</taxon>
        <taxon>Clavelinidae</taxon>
        <taxon>Clavelina</taxon>
    </lineage>
</organism>
<evidence type="ECO:0000313" key="3">
    <source>
        <dbReference type="EMBL" id="CAK8695064.1"/>
    </source>
</evidence>
<gene>
    <name evidence="3" type="ORF">CVLEPA_LOCUS28358</name>
</gene>
<protein>
    <submittedName>
        <fullName evidence="3">Uncharacterized protein</fullName>
    </submittedName>
</protein>
<evidence type="ECO:0000256" key="2">
    <source>
        <dbReference type="SAM" id="MobiDB-lite"/>
    </source>
</evidence>
<feature type="region of interest" description="Disordered" evidence="2">
    <location>
        <begin position="181"/>
        <end position="203"/>
    </location>
</feature>
<proteinExistence type="predicted"/>
<keyword evidence="1" id="KW-0175">Coiled coil</keyword>
<evidence type="ECO:0000313" key="4">
    <source>
        <dbReference type="Proteomes" id="UP001642483"/>
    </source>
</evidence>
<dbReference type="EMBL" id="CAWYQH010000141">
    <property type="protein sequence ID" value="CAK8695064.1"/>
    <property type="molecule type" value="Genomic_DNA"/>
</dbReference>
<evidence type="ECO:0000256" key="1">
    <source>
        <dbReference type="SAM" id="Coils"/>
    </source>
</evidence>
<sequence>MKGKLSELEELLSSNQAVTSNVHPNISAFLVESFFNELQHNSSHHVEEIVDEAIGELKATLTESQNLITSKAEEVDELVRTIPITLMNINPVPPDVTSTMLELDSTVRQLNTTLARLTRQNAILKRQAKEANELAEIIREQNVMLSSQNNELRSSRQAIDRRSRDCLGRIQTLENLVASLSRSNGEQSKAETSSSQTENTLTSRISDMETSVVKTTRRLSQLENWIHDLAQSGGLSLSVPTTTALPQPETPPNGKSEFLFGTNIYLI</sequence>